<gene>
    <name evidence="2" type="ORF">CLODIP_2_CD07106</name>
</gene>
<keyword evidence="3" id="KW-1185">Reference proteome</keyword>
<dbReference type="Gene3D" id="3.10.100.10">
    <property type="entry name" value="Mannose-Binding Protein A, subunit A"/>
    <property type="match status" value="1"/>
</dbReference>
<evidence type="ECO:0000313" key="2">
    <source>
        <dbReference type="EMBL" id="CAB3387784.1"/>
    </source>
</evidence>
<dbReference type="EMBL" id="CADEPI010000623">
    <property type="protein sequence ID" value="CAB3387784.1"/>
    <property type="molecule type" value="Genomic_DNA"/>
</dbReference>
<accession>A0A8S1DUY1</accession>
<evidence type="ECO:0008006" key="4">
    <source>
        <dbReference type="Google" id="ProtNLM"/>
    </source>
</evidence>
<evidence type="ECO:0000313" key="3">
    <source>
        <dbReference type="Proteomes" id="UP000494165"/>
    </source>
</evidence>
<dbReference type="Proteomes" id="UP000494165">
    <property type="component" value="Unassembled WGS sequence"/>
</dbReference>
<feature type="signal peptide" evidence="1">
    <location>
        <begin position="1"/>
        <end position="28"/>
    </location>
</feature>
<proteinExistence type="predicted"/>
<keyword evidence="1" id="KW-0732">Signal</keyword>
<organism evidence="2 3">
    <name type="scientific">Cloeon dipterum</name>
    <dbReference type="NCBI Taxonomy" id="197152"/>
    <lineage>
        <taxon>Eukaryota</taxon>
        <taxon>Metazoa</taxon>
        <taxon>Ecdysozoa</taxon>
        <taxon>Arthropoda</taxon>
        <taxon>Hexapoda</taxon>
        <taxon>Insecta</taxon>
        <taxon>Pterygota</taxon>
        <taxon>Palaeoptera</taxon>
        <taxon>Ephemeroptera</taxon>
        <taxon>Pisciforma</taxon>
        <taxon>Baetidae</taxon>
        <taxon>Cloeon</taxon>
    </lineage>
</organism>
<feature type="chain" id="PRO_5035930033" description="C-type lectin domain-containing protein" evidence="1">
    <location>
        <begin position="29"/>
        <end position="143"/>
    </location>
</feature>
<evidence type="ECO:0000256" key="1">
    <source>
        <dbReference type="SAM" id="SignalP"/>
    </source>
</evidence>
<dbReference type="InterPro" id="IPR016187">
    <property type="entry name" value="CTDL_fold"/>
</dbReference>
<dbReference type="InterPro" id="IPR016186">
    <property type="entry name" value="C-type_lectin-like/link_sf"/>
</dbReference>
<protein>
    <recommendedName>
        <fullName evidence="4">C-type lectin domain-containing protein</fullName>
    </recommendedName>
</protein>
<dbReference type="SUPFAM" id="SSF56436">
    <property type="entry name" value="C-type lectin-like"/>
    <property type="match status" value="1"/>
</dbReference>
<name>A0A8S1DUY1_9INSE</name>
<sequence>MNLTINKQHISMKMSVLVFFAVISVAFSASFYGEPQGCSNYEIIQEEVQFTEAHEICGKRDGVLSSVMDRHFIQNCIRDLVPPFKTLWVQLMLPNSFYSDKADDDETQCPVAYTLPNEGLSIRTEDCTRRHYFVCSNNDINKI</sequence>
<comment type="caution">
    <text evidence="2">The sequence shown here is derived from an EMBL/GenBank/DDBJ whole genome shotgun (WGS) entry which is preliminary data.</text>
</comment>
<dbReference type="AlphaFoldDB" id="A0A8S1DUY1"/>
<reference evidence="2 3" key="1">
    <citation type="submission" date="2020-04" db="EMBL/GenBank/DDBJ databases">
        <authorList>
            <person name="Alioto T."/>
            <person name="Alioto T."/>
            <person name="Gomez Garrido J."/>
        </authorList>
    </citation>
    <scope>NUCLEOTIDE SEQUENCE [LARGE SCALE GENOMIC DNA]</scope>
</reference>